<dbReference type="RefSeq" id="WP_020815275.1">
    <property type="nucleotide sequence ID" value="NZ_ATAY01000028.1"/>
</dbReference>
<evidence type="ECO:0000313" key="3">
    <source>
        <dbReference type="Proteomes" id="UP000016860"/>
    </source>
</evidence>
<evidence type="ECO:0000313" key="2">
    <source>
        <dbReference type="EMBL" id="EPR12360.1"/>
    </source>
</evidence>
<dbReference type="PATRIC" id="fig|1330534.3.peg.1720"/>
<sequence length="281" mass="31296">MYGISINGVHSSTIPVVWKTTQRPFMPEAKTYYESLSDSDSDFDFSEFNEDGRQHYNDRVFEGTISVVGRNMSEIHLLLTKVARWLFGGWKTLEFDDMPGTVWTAKVENTNQINYELSRIGVASVYFRVKPFSKWFLDSAAGGVPLDTDKIDIESDIPIDLDLNPTYTFSQGSQQITINNFGDWYTTPILSITGTFTKLTLASGTKQFVYNGTIQTGDILIIDCEKTLATKNGQNVMPLLSGTGLEFVPGNNELTITSDGTGEVTVTFDFKFLNGAVINYA</sequence>
<evidence type="ECO:0000259" key="1">
    <source>
        <dbReference type="Pfam" id="PF22768"/>
    </source>
</evidence>
<dbReference type="Pfam" id="PF22768">
    <property type="entry name" value="SPP1_Dit"/>
    <property type="match status" value="1"/>
</dbReference>
<organism evidence="2 3">
    <name type="scientific">Ruminiclostridium papyrosolvens C7</name>
    <dbReference type="NCBI Taxonomy" id="1330534"/>
    <lineage>
        <taxon>Bacteria</taxon>
        <taxon>Bacillati</taxon>
        <taxon>Bacillota</taxon>
        <taxon>Clostridia</taxon>
        <taxon>Eubacteriales</taxon>
        <taxon>Oscillospiraceae</taxon>
        <taxon>Ruminiclostridium</taxon>
    </lineage>
</organism>
<accession>U4R2B0</accession>
<protein>
    <recommendedName>
        <fullName evidence="1">Siphovirus-type tail component C-terminal domain-containing protein</fullName>
    </recommendedName>
</protein>
<dbReference type="AlphaFoldDB" id="U4R2B0"/>
<proteinExistence type="predicted"/>
<dbReference type="OrthoDB" id="1907105at2"/>
<reference evidence="2 3" key="1">
    <citation type="journal article" date="2013" name="Genome Announc.">
        <title>Draft Genome Sequence of the Cellulolytic Bacterium Clostridium papyrosolvens C7 (ATCC 700395).</title>
        <authorList>
            <person name="Zepeda V."/>
            <person name="Dassa B."/>
            <person name="Borovok I."/>
            <person name="Lamed R."/>
            <person name="Bayer E.A."/>
            <person name="Cate J.H."/>
        </authorList>
    </citation>
    <scope>NUCLEOTIDE SEQUENCE [LARGE SCALE GENOMIC DNA]</scope>
    <source>
        <strain evidence="2 3">C7</strain>
    </source>
</reference>
<gene>
    <name evidence="2" type="ORF">L323_08650</name>
</gene>
<comment type="caution">
    <text evidence="2">The sequence shown here is derived from an EMBL/GenBank/DDBJ whole genome shotgun (WGS) entry which is preliminary data.</text>
</comment>
<dbReference type="Gene3D" id="2.40.30.200">
    <property type="match status" value="1"/>
</dbReference>
<dbReference type="STRING" id="1330534.L323_08650"/>
<dbReference type="InterPro" id="IPR054738">
    <property type="entry name" value="Siphovirus-type_tail_C"/>
</dbReference>
<feature type="domain" description="Siphovirus-type tail component C-terminal" evidence="1">
    <location>
        <begin position="182"/>
        <end position="271"/>
    </location>
</feature>
<dbReference type="Gene3D" id="2.60.120.860">
    <property type="match status" value="1"/>
</dbReference>
<name>U4R2B0_9FIRM</name>
<dbReference type="EMBL" id="ATAY01000028">
    <property type="protein sequence ID" value="EPR12360.1"/>
    <property type="molecule type" value="Genomic_DNA"/>
</dbReference>
<dbReference type="Proteomes" id="UP000016860">
    <property type="component" value="Unassembled WGS sequence"/>
</dbReference>